<evidence type="ECO:0000256" key="2">
    <source>
        <dbReference type="ARBA" id="ARBA00023125"/>
    </source>
</evidence>
<keyword evidence="4" id="KW-0235">DNA replication</keyword>
<evidence type="ECO:0000259" key="5">
    <source>
        <dbReference type="Pfam" id="PF17872"/>
    </source>
</evidence>
<evidence type="ECO:0000313" key="7">
    <source>
        <dbReference type="Proteomes" id="UP001188597"/>
    </source>
</evidence>
<dbReference type="GO" id="GO:0005524">
    <property type="term" value="F:ATP binding"/>
    <property type="evidence" value="ECO:0007669"/>
    <property type="project" value="UniProtKB-KW"/>
</dbReference>
<feature type="non-terminal residue" evidence="6">
    <location>
        <position position="1"/>
    </location>
</feature>
<evidence type="ECO:0000313" key="6">
    <source>
        <dbReference type="EMBL" id="KAK3004895.1"/>
    </source>
</evidence>
<comment type="subcellular location">
    <subcellularLocation>
        <location evidence="1 4">Nucleus</location>
    </subcellularLocation>
</comment>
<reference evidence="6" key="1">
    <citation type="submission" date="2022-12" db="EMBL/GenBank/DDBJ databases">
        <title>Draft genome assemblies for two species of Escallonia (Escalloniales).</title>
        <authorList>
            <person name="Chanderbali A."/>
            <person name="Dervinis C."/>
            <person name="Anghel I."/>
            <person name="Soltis D."/>
            <person name="Soltis P."/>
            <person name="Zapata F."/>
        </authorList>
    </citation>
    <scope>NUCLEOTIDE SEQUENCE</scope>
    <source>
        <strain evidence="6">UCBG64.0493</strain>
        <tissue evidence="6">Leaf</tissue>
    </source>
</reference>
<comment type="subunit">
    <text evidence="4">Component of the origin recognition complex (ORC) composed of at least ORC1, ORC2, ORC3, ORC4, ORC5 and ORC6. ORC is regulated in a cell-cycle and development dependent manner. It is sequentially assembled at the exit from anaphase of mitosis and disassembled as cells enter S phase. Binds unmodified and methylated histone H3.</text>
</comment>
<dbReference type="InterPro" id="IPR041083">
    <property type="entry name" value="AAA_lid_10"/>
</dbReference>
<proteinExistence type="inferred from homology"/>
<dbReference type="GO" id="GO:0006270">
    <property type="term" value="P:DNA replication initiation"/>
    <property type="evidence" value="ECO:0007669"/>
    <property type="project" value="TreeGrafter"/>
</dbReference>
<keyword evidence="2 4" id="KW-0238">DNA-binding</keyword>
<evidence type="ECO:0000256" key="1">
    <source>
        <dbReference type="ARBA" id="ARBA00004123"/>
    </source>
</evidence>
<dbReference type="AlphaFoldDB" id="A0AA88VE10"/>
<dbReference type="EMBL" id="JAVXUP010002193">
    <property type="protein sequence ID" value="KAK3004895.1"/>
    <property type="molecule type" value="Genomic_DNA"/>
</dbReference>
<gene>
    <name evidence="6" type="ORF">RJ639_018717</name>
</gene>
<feature type="domain" description="AAA lid" evidence="5">
    <location>
        <begin position="1"/>
        <end position="23"/>
    </location>
</feature>
<comment type="function">
    <text evidence="4">Component of the origin recognition complex (ORC) that binds origins of replication. DNA-binding is ATP-dependent, however specific DNA sequences that define origins of replication have not been identified so far. ORC is required to assemble the pre-replication complex necessary to initiate DNA replication.</text>
</comment>
<accession>A0AA88VE10</accession>
<evidence type="ECO:0000256" key="4">
    <source>
        <dbReference type="RuleBase" id="RU365058"/>
    </source>
</evidence>
<dbReference type="InterPro" id="IPR050311">
    <property type="entry name" value="ORC1/CDC6"/>
</dbReference>
<dbReference type="Proteomes" id="UP001188597">
    <property type="component" value="Unassembled WGS sequence"/>
</dbReference>
<organism evidence="6 7">
    <name type="scientific">Escallonia herrerae</name>
    <dbReference type="NCBI Taxonomy" id="1293975"/>
    <lineage>
        <taxon>Eukaryota</taxon>
        <taxon>Viridiplantae</taxon>
        <taxon>Streptophyta</taxon>
        <taxon>Embryophyta</taxon>
        <taxon>Tracheophyta</taxon>
        <taxon>Spermatophyta</taxon>
        <taxon>Magnoliopsida</taxon>
        <taxon>eudicotyledons</taxon>
        <taxon>Gunneridae</taxon>
        <taxon>Pentapetalae</taxon>
        <taxon>asterids</taxon>
        <taxon>campanulids</taxon>
        <taxon>Escalloniales</taxon>
        <taxon>Escalloniaceae</taxon>
        <taxon>Escallonia</taxon>
    </lineage>
</organism>
<dbReference type="PANTHER" id="PTHR10763:SF23">
    <property type="entry name" value="ORIGIN RECOGNITION COMPLEX SUBUNIT 1"/>
    <property type="match status" value="1"/>
</dbReference>
<dbReference type="PANTHER" id="PTHR10763">
    <property type="entry name" value="CELL DIVISION CONTROL PROTEIN 6-RELATED"/>
    <property type="match status" value="1"/>
</dbReference>
<dbReference type="GO" id="GO:0003688">
    <property type="term" value="F:DNA replication origin binding"/>
    <property type="evidence" value="ECO:0007669"/>
    <property type="project" value="TreeGrafter"/>
</dbReference>
<comment type="similarity">
    <text evidence="4">Belongs to the ORC1 family.</text>
</comment>
<name>A0AA88VE10_9ASTE</name>
<dbReference type="Gene3D" id="1.10.8.60">
    <property type="match status" value="1"/>
</dbReference>
<comment type="caution">
    <text evidence="6">The sequence shown here is derived from an EMBL/GenBank/DDBJ whole genome shotgun (WGS) entry which is preliminary data.</text>
</comment>
<dbReference type="GO" id="GO:0005664">
    <property type="term" value="C:nuclear origin of replication recognition complex"/>
    <property type="evidence" value="ECO:0007669"/>
    <property type="project" value="TreeGrafter"/>
</dbReference>
<dbReference type="GO" id="GO:0033314">
    <property type="term" value="P:mitotic DNA replication checkpoint signaling"/>
    <property type="evidence" value="ECO:0007669"/>
    <property type="project" value="TreeGrafter"/>
</dbReference>
<protein>
    <recommendedName>
        <fullName evidence="4">Origin recognition complex subunit 1</fullName>
    </recommendedName>
</protein>
<keyword evidence="4" id="KW-0067">ATP-binding</keyword>
<evidence type="ECO:0000256" key="3">
    <source>
        <dbReference type="ARBA" id="ARBA00023242"/>
    </source>
</evidence>
<keyword evidence="3 4" id="KW-0539">Nucleus</keyword>
<keyword evidence="7" id="KW-1185">Reference proteome</keyword>
<sequence length="126" mass="13892">VAAVSGDARRALEICRRAAELADYRIKKSALPPNGASAAKALVGMSEVEAAIQEMFQAPHIQVMRSCSKLSKIFLAAMVHELYKTGMSETTFEKVSLKLYLWLLLSLATLVKPFLLCLKPETCMPY</sequence>
<dbReference type="Pfam" id="PF17872">
    <property type="entry name" value="AAA_lid_10"/>
    <property type="match status" value="1"/>
</dbReference>
<keyword evidence="4" id="KW-0547">Nucleotide-binding</keyword>